<dbReference type="EMBL" id="ML210151">
    <property type="protein sequence ID" value="TFK29081.1"/>
    <property type="molecule type" value="Genomic_DNA"/>
</dbReference>
<feature type="compositionally biased region" description="Acidic residues" evidence="4">
    <location>
        <begin position="168"/>
        <end position="189"/>
    </location>
</feature>
<evidence type="ECO:0000256" key="2">
    <source>
        <dbReference type="ARBA" id="ARBA00005907"/>
    </source>
</evidence>
<dbReference type="AlphaFoldDB" id="A0A5C3LKA4"/>
<proteinExistence type="inferred from homology"/>
<feature type="region of interest" description="Disordered" evidence="4">
    <location>
        <begin position="1"/>
        <end position="130"/>
    </location>
</feature>
<dbReference type="OrthoDB" id="10266662at2759"/>
<dbReference type="InterPro" id="IPR005343">
    <property type="entry name" value="Noc2"/>
</dbReference>
<feature type="compositionally biased region" description="Acidic residues" evidence="4">
    <location>
        <begin position="90"/>
        <end position="116"/>
    </location>
</feature>
<keyword evidence="3" id="KW-0539">Nucleus</keyword>
<accession>A0A5C3LKA4</accession>
<dbReference type="Pfam" id="PF03715">
    <property type="entry name" value="Noc2"/>
    <property type="match status" value="1"/>
</dbReference>
<feature type="region of interest" description="Disordered" evidence="4">
    <location>
        <begin position="166"/>
        <end position="192"/>
    </location>
</feature>
<dbReference type="GO" id="GO:0030690">
    <property type="term" value="C:Noc1p-Noc2p complex"/>
    <property type="evidence" value="ECO:0007669"/>
    <property type="project" value="TreeGrafter"/>
</dbReference>
<dbReference type="GO" id="GO:0005654">
    <property type="term" value="C:nucleoplasm"/>
    <property type="evidence" value="ECO:0007669"/>
    <property type="project" value="TreeGrafter"/>
</dbReference>
<dbReference type="GO" id="GO:0042273">
    <property type="term" value="P:ribosomal large subunit biogenesis"/>
    <property type="evidence" value="ECO:0007669"/>
    <property type="project" value="TreeGrafter"/>
</dbReference>
<feature type="compositionally biased region" description="Basic residues" evidence="4">
    <location>
        <begin position="22"/>
        <end position="46"/>
    </location>
</feature>
<keyword evidence="6" id="KW-1185">Reference proteome</keyword>
<protein>
    <submittedName>
        <fullName evidence="5">Noc2-domain-containing protein</fullName>
    </submittedName>
</protein>
<evidence type="ECO:0000256" key="1">
    <source>
        <dbReference type="ARBA" id="ARBA00004123"/>
    </source>
</evidence>
<feature type="compositionally biased region" description="Acidic residues" evidence="4">
    <location>
        <begin position="57"/>
        <end position="66"/>
    </location>
</feature>
<evidence type="ECO:0000313" key="6">
    <source>
        <dbReference type="Proteomes" id="UP000307440"/>
    </source>
</evidence>
<dbReference type="STRING" id="230819.A0A5C3LKA4"/>
<dbReference type="Proteomes" id="UP000307440">
    <property type="component" value="Unassembled WGS sequence"/>
</dbReference>
<comment type="subcellular location">
    <subcellularLocation>
        <location evidence="1">Nucleus</location>
    </subcellularLocation>
</comment>
<evidence type="ECO:0000256" key="4">
    <source>
        <dbReference type="SAM" id="MobiDB-lite"/>
    </source>
</evidence>
<comment type="similarity">
    <text evidence="2">Belongs to the NOC2 family.</text>
</comment>
<name>A0A5C3LKA4_COPMA</name>
<feature type="compositionally biased region" description="Basic residues" evidence="4">
    <location>
        <begin position="1"/>
        <end position="10"/>
    </location>
</feature>
<dbReference type="PANTHER" id="PTHR12687">
    <property type="entry name" value="NUCLEOLAR COMPLEX 2 AND RAD4-RELATED"/>
    <property type="match status" value="1"/>
</dbReference>
<organism evidence="5 6">
    <name type="scientific">Coprinopsis marcescibilis</name>
    <name type="common">Agaric fungus</name>
    <name type="synonym">Psathyrella marcescibilis</name>
    <dbReference type="NCBI Taxonomy" id="230819"/>
    <lineage>
        <taxon>Eukaryota</taxon>
        <taxon>Fungi</taxon>
        <taxon>Dikarya</taxon>
        <taxon>Basidiomycota</taxon>
        <taxon>Agaricomycotina</taxon>
        <taxon>Agaricomycetes</taxon>
        <taxon>Agaricomycetidae</taxon>
        <taxon>Agaricales</taxon>
        <taxon>Agaricineae</taxon>
        <taxon>Psathyrellaceae</taxon>
        <taxon>Coprinopsis</taxon>
    </lineage>
</organism>
<evidence type="ECO:0000256" key="3">
    <source>
        <dbReference type="ARBA" id="ARBA00023242"/>
    </source>
</evidence>
<dbReference type="PANTHER" id="PTHR12687:SF4">
    <property type="entry name" value="NUCLEOLAR COMPLEX PROTEIN 2 HOMOLOG"/>
    <property type="match status" value="1"/>
</dbReference>
<feature type="compositionally biased region" description="Basic and acidic residues" evidence="4">
    <location>
        <begin position="47"/>
        <end position="56"/>
    </location>
</feature>
<dbReference type="GO" id="GO:0030691">
    <property type="term" value="C:Noc2p-Noc3p complex"/>
    <property type="evidence" value="ECO:0007669"/>
    <property type="project" value="TreeGrafter"/>
</dbReference>
<evidence type="ECO:0000313" key="5">
    <source>
        <dbReference type="EMBL" id="TFK29081.1"/>
    </source>
</evidence>
<reference evidence="5 6" key="1">
    <citation type="journal article" date="2019" name="Nat. Ecol. Evol.">
        <title>Megaphylogeny resolves global patterns of mushroom evolution.</title>
        <authorList>
            <person name="Varga T."/>
            <person name="Krizsan K."/>
            <person name="Foldi C."/>
            <person name="Dima B."/>
            <person name="Sanchez-Garcia M."/>
            <person name="Sanchez-Ramirez S."/>
            <person name="Szollosi G.J."/>
            <person name="Szarkandi J.G."/>
            <person name="Papp V."/>
            <person name="Albert L."/>
            <person name="Andreopoulos W."/>
            <person name="Angelini C."/>
            <person name="Antonin V."/>
            <person name="Barry K.W."/>
            <person name="Bougher N.L."/>
            <person name="Buchanan P."/>
            <person name="Buyck B."/>
            <person name="Bense V."/>
            <person name="Catcheside P."/>
            <person name="Chovatia M."/>
            <person name="Cooper J."/>
            <person name="Damon W."/>
            <person name="Desjardin D."/>
            <person name="Finy P."/>
            <person name="Geml J."/>
            <person name="Haridas S."/>
            <person name="Hughes K."/>
            <person name="Justo A."/>
            <person name="Karasinski D."/>
            <person name="Kautmanova I."/>
            <person name="Kiss B."/>
            <person name="Kocsube S."/>
            <person name="Kotiranta H."/>
            <person name="LaButti K.M."/>
            <person name="Lechner B.E."/>
            <person name="Liimatainen K."/>
            <person name="Lipzen A."/>
            <person name="Lukacs Z."/>
            <person name="Mihaltcheva S."/>
            <person name="Morgado L.N."/>
            <person name="Niskanen T."/>
            <person name="Noordeloos M.E."/>
            <person name="Ohm R.A."/>
            <person name="Ortiz-Santana B."/>
            <person name="Ovrebo C."/>
            <person name="Racz N."/>
            <person name="Riley R."/>
            <person name="Savchenko A."/>
            <person name="Shiryaev A."/>
            <person name="Soop K."/>
            <person name="Spirin V."/>
            <person name="Szebenyi C."/>
            <person name="Tomsovsky M."/>
            <person name="Tulloss R.E."/>
            <person name="Uehling J."/>
            <person name="Grigoriev I.V."/>
            <person name="Vagvolgyi C."/>
            <person name="Papp T."/>
            <person name="Martin F.M."/>
            <person name="Miettinen O."/>
            <person name="Hibbett D.S."/>
            <person name="Nagy L.G."/>
        </authorList>
    </citation>
    <scope>NUCLEOTIDE SEQUENCE [LARGE SCALE GENOMIC DNA]</scope>
    <source>
        <strain evidence="5 6">CBS 121175</strain>
    </source>
</reference>
<sequence>MGKKATKATRKFASSGQLKKTIQARHKHQQAKKKLEKRRGQAGKRAKGIDVDGDKEQLDEDAEDDGEAPKKKGRMTVDDILNADFLAASGDEEAEDDDEEGLSDDGMSDEDDDDDNASFASVDELEDEDDGKQHLFELSKLAEKDPEFFKYLQENDKELLNFKAEAMADSDSDDDLDMDEGEDDVEMGEEDRVPTLTKEILQKWQKALLEHRSLRALRRLLVAFRSAAHMNEDDQVVAWSIDSPIVYNKLVVTSLRYTPIILEHHVPYKTQANGKFKPPTQTRKLKGLQKLILSFFNNIIHLLDQLTDSDMIALALGESAKLIPYIISSRKTVKQYLKNCLDLWASGKDNVRIAAILAVRRMASSPDEAVMDTILKSTYLTLVRSCKSTSVHTLPSINLMKNSASELFCINHGISYQHAFGYIRQLAIHLRNSTKIKTKEAYKQVYNWQFAHCIDFWSMVLAKACDTKAEAEAGKESELRPLIYPLVQVSLGAVKLVPHGRSHPFHLHILRSLLHLTRHTGTYVPLSTYLVPILAASLAPTSRPKPSSLKPMDFDTTIRVPQQYVKTRVYVEGLVEEAIFLLAEWLSSSPVHGSIAFPEVTVPIVVALRKSLKASTKLGSSKDQSSLKTLLERVDDSCKWIDQRRKNVSFAPGKLSEVTEWERELRSQLESAPLSKYLKVQQKSREARRRLLQKVRVTFWFLCGAIDHTLWCVGFVKRVY</sequence>
<dbReference type="GO" id="GO:0005730">
    <property type="term" value="C:nucleolus"/>
    <property type="evidence" value="ECO:0007669"/>
    <property type="project" value="TreeGrafter"/>
</dbReference>
<gene>
    <name evidence="5" type="ORF">FA15DRAFT_664388</name>
</gene>